<dbReference type="PROSITE" id="PS50949">
    <property type="entry name" value="HTH_GNTR"/>
    <property type="match status" value="1"/>
</dbReference>
<dbReference type="Gene3D" id="1.10.10.10">
    <property type="entry name" value="Winged helix-like DNA-binding domain superfamily/Winged helix DNA-binding domain"/>
    <property type="match status" value="1"/>
</dbReference>
<keyword evidence="1" id="KW-0805">Transcription regulation</keyword>
<dbReference type="InterPro" id="IPR028978">
    <property type="entry name" value="Chorismate_lyase_/UTRA_dom_sf"/>
</dbReference>
<dbReference type="EMBL" id="CP082270">
    <property type="protein sequence ID" value="WDM64913.1"/>
    <property type="molecule type" value="Genomic_DNA"/>
</dbReference>
<dbReference type="InterPro" id="IPR050679">
    <property type="entry name" value="Bact_HTH_transcr_reg"/>
</dbReference>
<dbReference type="InterPro" id="IPR000524">
    <property type="entry name" value="Tscrpt_reg_HTH_GntR"/>
</dbReference>
<dbReference type="InterPro" id="IPR036388">
    <property type="entry name" value="WH-like_DNA-bd_sf"/>
</dbReference>
<gene>
    <name evidence="5" type="ORF">K5L94_06395</name>
</gene>
<proteinExistence type="predicted"/>
<evidence type="ECO:0000256" key="1">
    <source>
        <dbReference type="ARBA" id="ARBA00023015"/>
    </source>
</evidence>
<reference evidence="5 6" key="1">
    <citation type="submission" date="2021-08" db="EMBL/GenBank/DDBJ databases">
        <title>Stenotrophomonas forensis sp. nov., isolated from contaminated viral transport media.</title>
        <authorList>
            <person name="Nguyen S.V."/>
            <person name="Edwards D."/>
            <person name="Scott S."/>
            <person name="Doss J."/>
            <person name="Merid S."/>
            <person name="Zelaya E."/>
            <person name="Maza C."/>
            <person name="Mann M."/>
            <person name="Hamilton B."/>
            <person name="Blackwell R."/>
            <person name="Tran A."/>
            <person name="Hauser J."/>
        </authorList>
    </citation>
    <scope>NUCLEOTIDE SEQUENCE [LARGE SCALE GENOMIC DNA]</scope>
    <source>
        <strain evidence="5 6">DFS-20110405</strain>
    </source>
</reference>
<name>A0ABY7Y4N4_9GAMM</name>
<evidence type="ECO:0000259" key="4">
    <source>
        <dbReference type="PROSITE" id="PS50949"/>
    </source>
</evidence>
<dbReference type="InterPro" id="IPR011663">
    <property type="entry name" value="UTRA"/>
</dbReference>
<dbReference type="PANTHER" id="PTHR44846:SF17">
    <property type="entry name" value="GNTR-FAMILY TRANSCRIPTIONAL REGULATOR"/>
    <property type="match status" value="1"/>
</dbReference>
<keyword evidence="2" id="KW-0238">DNA-binding</keyword>
<evidence type="ECO:0000256" key="3">
    <source>
        <dbReference type="ARBA" id="ARBA00023163"/>
    </source>
</evidence>
<dbReference type="PANTHER" id="PTHR44846">
    <property type="entry name" value="MANNOSYL-D-GLYCERATE TRANSPORT/METABOLISM SYSTEM REPRESSOR MNGR-RELATED"/>
    <property type="match status" value="1"/>
</dbReference>
<evidence type="ECO:0000256" key="2">
    <source>
        <dbReference type="ARBA" id="ARBA00023125"/>
    </source>
</evidence>
<dbReference type="SMART" id="SM00345">
    <property type="entry name" value="HTH_GNTR"/>
    <property type="match status" value="1"/>
</dbReference>
<dbReference type="InterPro" id="IPR036390">
    <property type="entry name" value="WH_DNA-bd_sf"/>
</dbReference>
<feature type="domain" description="HTH gntR-type" evidence="4">
    <location>
        <begin position="43"/>
        <end position="111"/>
    </location>
</feature>
<dbReference type="SUPFAM" id="SSF46785">
    <property type="entry name" value="Winged helix' DNA-binding domain"/>
    <property type="match status" value="1"/>
</dbReference>
<evidence type="ECO:0000313" key="5">
    <source>
        <dbReference type="EMBL" id="WDM64913.1"/>
    </source>
</evidence>
<dbReference type="Pfam" id="PF00392">
    <property type="entry name" value="GntR"/>
    <property type="match status" value="1"/>
</dbReference>
<dbReference type="SMART" id="SM00866">
    <property type="entry name" value="UTRA"/>
    <property type="match status" value="1"/>
</dbReference>
<dbReference type="SUPFAM" id="SSF64288">
    <property type="entry name" value="Chorismate lyase-like"/>
    <property type="match status" value="1"/>
</dbReference>
<protein>
    <submittedName>
        <fullName evidence="5">GntR family transcriptional regulator</fullName>
    </submittedName>
</protein>
<accession>A0ABY7Y4N4</accession>
<dbReference type="Proteomes" id="UP001216828">
    <property type="component" value="Chromosome"/>
</dbReference>
<dbReference type="CDD" id="cd07377">
    <property type="entry name" value="WHTH_GntR"/>
    <property type="match status" value="1"/>
</dbReference>
<sequence length="282" mass="30577">MAVQRPPDEIRGVLVSEACAQRNGKRYEVTIPDKALSSNGHSKPLYHLLAQSLASDIESGAFAVGSTLPSEKSLTSIHGVSRQTVRQALALLRSQGLIASRPGVGSIVLPAPQGAEAFAPITSAEDLRDFLGKTELHQVSLGPITVNERLSEVLECRRGIQLSEACFLRRRPQAPLPMSVLRIYLPPQYAAAQITPDVARGPIYQNLERMFGIAVTEVRQDVTATVLDQDTARLLQAAPGDPALQVVRFYYSATGKPVEVTVGHYPSSRYRQSVRYALPPSG</sequence>
<dbReference type="Pfam" id="PF07702">
    <property type="entry name" value="UTRA"/>
    <property type="match status" value="1"/>
</dbReference>
<dbReference type="Gene3D" id="3.40.1410.10">
    <property type="entry name" value="Chorismate lyase-like"/>
    <property type="match status" value="1"/>
</dbReference>
<organism evidence="5 6">
    <name type="scientific">Stenotrophomonas forensis</name>
    <dbReference type="NCBI Taxonomy" id="2871169"/>
    <lineage>
        <taxon>Bacteria</taxon>
        <taxon>Pseudomonadati</taxon>
        <taxon>Pseudomonadota</taxon>
        <taxon>Gammaproteobacteria</taxon>
        <taxon>Lysobacterales</taxon>
        <taxon>Lysobacteraceae</taxon>
        <taxon>Stenotrophomonas</taxon>
        <taxon>Stenotrophomonas maltophilia group</taxon>
    </lineage>
</organism>
<keyword evidence="6" id="KW-1185">Reference proteome</keyword>
<evidence type="ECO:0000313" key="6">
    <source>
        <dbReference type="Proteomes" id="UP001216828"/>
    </source>
</evidence>
<dbReference type="PRINTS" id="PR00035">
    <property type="entry name" value="HTHGNTR"/>
</dbReference>
<keyword evidence="3" id="KW-0804">Transcription</keyword>